<evidence type="ECO:0000256" key="9">
    <source>
        <dbReference type="ARBA" id="ARBA00023284"/>
    </source>
</evidence>
<evidence type="ECO:0000313" key="13">
    <source>
        <dbReference type="Proteomes" id="UP001595900"/>
    </source>
</evidence>
<feature type="transmembrane region" description="Helical" evidence="10">
    <location>
        <begin position="170"/>
        <end position="188"/>
    </location>
</feature>
<dbReference type="Pfam" id="PF07884">
    <property type="entry name" value="VKOR"/>
    <property type="match status" value="1"/>
</dbReference>
<evidence type="ECO:0000256" key="4">
    <source>
        <dbReference type="ARBA" id="ARBA00022719"/>
    </source>
</evidence>
<feature type="domain" description="Vitamin K epoxide reductase" evidence="11">
    <location>
        <begin position="13"/>
        <end position="154"/>
    </location>
</feature>
<comment type="similarity">
    <text evidence="2">Belongs to the VKOR family.</text>
</comment>
<keyword evidence="9" id="KW-0676">Redox-active center</keyword>
<keyword evidence="13" id="KW-1185">Reference proteome</keyword>
<evidence type="ECO:0000256" key="3">
    <source>
        <dbReference type="ARBA" id="ARBA00022692"/>
    </source>
</evidence>
<proteinExistence type="inferred from homology"/>
<evidence type="ECO:0000313" key="12">
    <source>
        <dbReference type="EMBL" id="MFC4242873.1"/>
    </source>
</evidence>
<feature type="transmembrane region" description="Helical" evidence="10">
    <location>
        <begin position="12"/>
        <end position="34"/>
    </location>
</feature>
<feature type="transmembrane region" description="Helical" evidence="10">
    <location>
        <begin position="77"/>
        <end position="95"/>
    </location>
</feature>
<evidence type="ECO:0000259" key="11">
    <source>
        <dbReference type="SMART" id="SM00756"/>
    </source>
</evidence>
<dbReference type="CDD" id="cd12922">
    <property type="entry name" value="VKOR_5"/>
    <property type="match status" value="1"/>
</dbReference>
<reference evidence="13" key="1">
    <citation type="journal article" date="2019" name="Int. J. Syst. Evol. Microbiol.">
        <title>The Global Catalogue of Microorganisms (GCM) 10K type strain sequencing project: providing services to taxonomists for standard genome sequencing and annotation.</title>
        <authorList>
            <consortium name="The Broad Institute Genomics Platform"/>
            <consortium name="The Broad Institute Genome Sequencing Center for Infectious Disease"/>
            <person name="Wu L."/>
            <person name="Ma J."/>
        </authorList>
    </citation>
    <scope>NUCLEOTIDE SEQUENCE [LARGE SCALE GENOMIC DNA]</scope>
    <source>
        <strain evidence="13">CGMCC 1.10363</strain>
    </source>
</reference>
<gene>
    <name evidence="12" type="ORF">ACFOYW_05775</name>
</gene>
<dbReference type="Proteomes" id="UP001595900">
    <property type="component" value="Unassembled WGS sequence"/>
</dbReference>
<dbReference type="SMART" id="SM00756">
    <property type="entry name" value="VKc"/>
    <property type="match status" value="1"/>
</dbReference>
<evidence type="ECO:0000256" key="8">
    <source>
        <dbReference type="ARBA" id="ARBA00023157"/>
    </source>
</evidence>
<evidence type="ECO:0000256" key="5">
    <source>
        <dbReference type="ARBA" id="ARBA00022989"/>
    </source>
</evidence>
<organism evidence="12 13">
    <name type="scientific">Gryllotalpicola reticulitermitis</name>
    <dbReference type="NCBI Taxonomy" id="1184153"/>
    <lineage>
        <taxon>Bacteria</taxon>
        <taxon>Bacillati</taxon>
        <taxon>Actinomycetota</taxon>
        <taxon>Actinomycetes</taxon>
        <taxon>Micrococcales</taxon>
        <taxon>Microbacteriaceae</taxon>
        <taxon>Gryllotalpicola</taxon>
    </lineage>
</organism>
<protein>
    <submittedName>
        <fullName evidence="12">Vitamin K epoxide reductase family protein</fullName>
    </submittedName>
</protein>
<evidence type="ECO:0000256" key="2">
    <source>
        <dbReference type="ARBA" id="ARBA00006214"/>
    </source>
</evidence>
<keyword evidence="5 10" id="KW-1133">Transmembrane helix</keyword>
<comment type="subcellular location">
    <subcellularLocation>
        <location evidence="1">Membrane</location>
        <topology evidence="1">Multi-pass membrane protein</topology>
    </subcellularLocation>
</comment>
<name>A0ABV8Q692_9MICO</name>
<dbReference type="EMBL" id="JBHSCN010000003">
    <property type="protein sequence ID" value="MFC4242873.1"/>
    <property type="molecule type" value="Genomic_DNA"/>
</dbReference>
<dbReference type="RefSeq" id="WP_390227826.1">
    <property type="nucleotide sequence ID" value="NZ_JBHSCN010000003.1"/>
</dbReference>
<evidence type="ECO:0000256" key="10">
    <source>
        <dbReference type="SAM" id="Phobius"/>
    </source>
</evidence>
<sequence>MSEPGADEPAPRHLALAILLIVGGALGILASFSLTMDDLTLLSHPDAQLGCTISAAVQCGKNILSWQGKVFGFPNPLLGLMMFPAPIIVGAAMLGRVRFPNWFWLVFNLGHWFALAFIAWLSTESIWFIGTICPWCSLVYAVVIPMWLTVTLLNMSAGRYGRALVRTGEVLTGWVPLITLVLYIVIALEAQLRLGVLQQLVG</sequence>
<evidence type="ECO:0000256" key="7">
    <source>
        <dbReference type="ARBA" id="ARBA00023136"/>
    </source>
</evidence>
<keyword evidence="3 10" id="KW-0812">Transmembrane</keyword>
<comment type="caution">
    <text evidence="12">The sequence shown here is derived from an EMBL/GenBank/DDBJ whole genome shotgun (WGS) entry which is preliminary data.</text>
</comment>
<dbReference type="InterPro" id="IPR012932">
    <property type="entry name" value="VKOR"/>
</dbReference>
<keyword evidence="4" id="KW-0874">Quinone</keyword>
<evidence type="ECO:0000256" key="1">
    <source>
        <dbReference type="ARBA" id="ARBA00004141"/>
    </source>
</evidence>
<dbReference type="InterPro" id="IPR041714">
    <property type="entry name" value="VKOR_Actinobacteria"/>
</dbReference>
<dbReference type="Gene3D" id="1.20.1440.130">
    <property type="entry name" value="VKOR domain"/>
    <property type="match status" value="1"/>
</dbReference>
<feature type="transmembrane region" description="Helical" evidence="10">
    <location>
        <begin position="126"/>
        <end position="150"/>
    </location>
</feature>
<keyword evidence="6" id="KW-0560">Oxidoreductase</keyword>
<accession>A0ABV8Q692</accession>
<dbReference type="InterPro" id="IPR038354">
    <property type="entry name" value="VKOR_sf"/>
</dbReference>
<feature type="transmembrane region" description="Helical" evidence="10">
    <location>
        <begin position="102"/>
        <end position="120"/>
    </location>
</feature>
<keyword evidence="8" id="KW-1015">Disulfide bond</keyword>
<evidence type="ECO:0000256" key="6">
    <source>
        <dbReference type="ARBA" id="ARBA00023002"/>
    </source>
</evidence>
<keyword evidence="7 10" id="KW-0472">Membrane</keyword>